<gene>
    <name evidence="13" type="ORF">HMPREF9555_00513</name>
</gene>
<dbReference type="Pfam" id="PF03544">
    <property type="entry name" value="TonB_C"/>
    <property type="match status" value="1"/>
</dbReference>
<keyword evidence="14" id="KW-1185">Reference proteome</keyword>
<keyword evidence="9 11" id="KW-0472">Membrane</keyword>
<dbReference type="Gene3D" id="3.30.1150.10">
    <property type="match status" value="1"/>
</dbReference>
<evidence type="ECO:0000256" key="3">
    <source>
        <dbReference type="ARBA" id="ARBA00022448"/>
    </source>
</evidence>
<keyword evidence="8 11" id="KW-1133">Transmembrane helix</keyword>
<dbReference type="NCBIfam" id="TIGR01352">
    <property type="entry name" value="tonB_Cterm"/>
    <property type="match status" value="1"/>
</dbReference>
<dbReference type="InterPro" id="IPR037682">
    <property type="entry name" value="TonB_C"/>
</dbReference>
<evidence type="ECO:0000256" key="10">
    <source>
        <dbReference type="SAM" id="MobiDB-lite"/>
    </source>
</evidence>
<evidence type="ECO:0000256" key="5">
    <source>
        <dbReference type="ARBA" id="ARBA00022519"/>
    </source>
</evidence>
<dbReference type="PRINTS" id="PR01374">
    <property type="entry name" value="TONBPROTEIN"/>
</dbReference>
<dbReference type="InterPro" id="IPR006260">
    <property type="entry name" value="TonB/TolA_C"/>
</dbReference>
<dbReference type="GO" id="GO:0015891">
    <property type="term" value="P:siderophore transport"/>
    <property type="evidence" value="ECO:0007669"/>
    <property type="project" value="InterPro"/>
</dbReference>
<feature type="transmembrane region" description="Helical" evidence="11">
    <location>
        <begin position="12"/>
        <end position="36"/>
    </location>
</feature>
<evidence type="ECO:0000256" key="1">
    <source>
        <dbReference type="ARBA" id="ARBA00004383"/>
    </source>
</evidence>
<dbReference type="SUPFAM" id="SSF74653">
    <property type="entry name" value="TolA/TonB C-terminal domain"/>
    <property type="match status" value="1"/>
</dbReference>
<feature type="compositionally biased region" description="Basic and acidic residues" evidence="10">
    <location>
        <begin position="79"/>
        <end position="88"/>
    </location>
</feature>
<evidence type="ECO:0000256" key="7">
    <source>
        <dbReference type="ARBA" id="ARBA00022927"/>
    </source>
</evidence>
<keyword evidence="5" id="KW-0997">Cell inner membrane</keyword>
<dbReference type="PANTHER" id="PTHR33446">
    <property type="entry name" value="PROTEIN TONB-RELATED"/>
    <property type="match status" value="1"/>
</dbReference>
<keyword evidence="4" id="KW-1003">Cell membrane</keyword>
<keyword evidence="13" id="KW-0675">Receptor</keyword>
<dbReference type="InterPro" id="IPR003538">
    <property type="entry name" value="TonB"/>
</dbReference>
<dbReference type="HOGENOM" id="CLU_085681_1_1_9"/>
<dbReference type="EMBL" id="AECV01000005">
    <property type="protein sequence ID" value="EFW30221.1"/>
    <property type="molecule type" value="Genomic_DNA"/>
</dbReference>
<dbReference type="GO" id="GO:0055085">
    <property type="term" value="P:transmembrane transport"/>
    <property type="evidence" value="ECO:0007669"/>
    <property type="project" value="InterPro"/>
</dbReference>
<evidence type="ECO:0000313" key="13">
    <source>
        <dbReference type="EMBL" id="EFW30221.1"/>
    </source>
</evidence>
<dbReference type="STRING" id="749551.HMPREF9555_00513"/>
<dbReference type="GO" id="GO:0031992">
    <property type="term" value="F:energy transducer activity"/>
    <property type="evidence" value="ECO:0007669"/>
    <property type="project" value="InterPro"/>
</dbReference>
<feature type="region of interest" description="Disordered" evidence="10">
    <location>
        <begin position="56"/>
        <end position="167"/>
    </location>
</feature>
<dbReference type="PROSITE" id="PS52015">
    <property type="entry name" value="TONB_CTD"/>
    <property type="match status" value="1"/>
</dbReference>
<reference evidence="13 14" key="1">
    <citation type="submission" date="2010-08" db="EMBL/GenBank/DDBJ databases">
        <authorList>
            <person name="Weinstock G."/>
            <person name="Sodergren E."/>
            <person name="Clifton S."/>
            <person name="Fulton L."/>
            <person name="Fulton B."/>
            <person name="Courtney L."/>
            <person name="Fronick C."/>
            <person name="Harrison M."/>
            <person name="Strong C."/>
            <person name="Farmer C."/>
            <person name="Delahaunty K."/>
            <person name="Markovic C."/>
            <person name="Hall O."/>
            <person name="Minx P."/>
            <person name="Tomlinson C."/>
            <person name="Mitreva M."/>
            <person name="Hou S."/>
            <person name="Chen J."/>
            <person name="Wollam A."/>
            <person name="Pepin K.H."/>
            <person name="Johnson M."/>
            <person name="Bhonagiri V."/>
            <person name="Zhang X."/>
            <person name="Suruliraj S."/>
            <person name="Warren W."/>
            <person name="Chinwalla A."/>
            <person name="Mardis E.R."/>
            <person name="Wilson R.K."/>
        </authorList>
    </citation>
    <scope>NUCLEOTIDE SEQUENCE [LARGE SCALE GENOMIC DNA]</scope>
    <source>
        <strain evidence="13 14">F0399</strain>
    </source>
</reference>
<evidence type="ECO:0000313" key="14">
    <source>
        <dbReference type="Proteomes" id="UP000004633"/>
    </source>
</evidence>
<keyword evidence="3" id="KW-0813">Transport</keyword>
<evidence type="ECO:0000256" key="9">
    <source>
        <dbReference type="ARBA" id="ARBA00023136"/>
    </source>
</evidence>
<dbReference type="GO" id="GO:0015031">
    <property type="term" value="P:protein transport"/>
    <property type="evidence" value="ECO:0007669"/>
    <property type="project" value="UniProtKB-KW"/>
</dbReference>
<proteinExistence type="inferred from homology"/>
<comment type="subcellular location">
    <subcellularLocation>
        <location evidence="1">Cell inner membrane</location>
        <topology evidence="1">Single-pass membrane protein</topology>
        <orientation evidence="1">Periplasmic side</orientation>
    </subcellularLocation>
</comment>
<comment type="caution">
    <text evidence="13">The sequence shown here is derived from an EMBL/GenBank/DDBJ whole genome shotgun (WGS) entry which is preliminary data.</text>
</comment>
<evidence type="ECO:0000256" key="4">
    <source>
        <dbReference type="ARBA" id="ARBA00022475"/>
    </source>
</evidence>
<evidence type="ECO:0000256" key="6">
    <source>
        <dbReference type="ARBA" id="ARBA00022692"/>
    </source>
</evidence>
<evidence type="ECO:0000259" key="12">
    <source>
        <dbReference type="PROSITE" id="PS52015"/>
    </source>
</evidence>
<dbReference type="GO" id="GO:0030288">
    <property type="term" value="C:outer membrane-bounded periplasmic space"/>
    <property type="evidence" value="ECO:0007669"/>
    <property type="project" value="InterPro"/>
</dbReference>
<keyword evidence="6 11" id="KW-0812">Transmembrane</keyword>
<dbReference type="InterPro" id="IPR051045">
    <property type="entry name" value="TonB-dependent_transducer"/>
</dbReference>
<dbReference type="Proteomes" id="UP000004633">
    <property type="component" value="Unassembled WGS sequence"/>
</dbReference>
<accession>E7N0L3</accession>
<feature type="compositionally biased region" description="Low complexity" evidence="10">
    <location>
        <begin position="56"/>
        <end position="66"/>
    </location>
</feature>
<feature type="compositionally biased region" description="Low complexity" evidence="10">
    <location>
        <begin position="101"/>
        <end position="144"/>
    </location>
</feature>
<sequence>MAMDIAGKEKVISWSASIGIHFGLLIAAAAMGLFAVAATPEKRPIDVEIYDTAAPASAPAAAAQAAAPPPPPPSIDDIQFEKPKKEPEPQPQQEQPRETPRQSAAANTNASSTSSTDTGANNASTNSNANNGGGSDSNAPAGNSQSSKRPKVPPRNLSTPQPVYPESLRSQGITGVVVVRFVVTAGGSVQDATAEQSSGYPEMDQAAIAAIYNTPFSPAQNEEGEPVSAYTRIPVRFNLK</sequence>
<evidence type="ECO:0000256" key="8">
    <source>
        <dbReference type="ARBA" id="ARBA00022989"/>
    </source>
</evidence>
<name>E7N0L3_9FIRM</name>
<comment type="similarity">
    <text evidence="2">Belongs to the TonB family.</text>
</comment>
<evidence type="ECO:0000256" key="11">
    <source>
        <dbReference type="SAM" id="Phobius"/>
    </source>
</evidence>
<dbReference type="GO" id="GO:0005886">
    <property type="term" value="C:plasma membrane"/>
    <property type="evidence" value="ECO:0007669"/>
    <property type="project" value="UniProtKB-SubCell"/>
</dbReference>
<dbReference type="AlphaFoldDB" id="E7N0L3"/>
<organism evidence="13 14">
    <name type="scientific">Selenomonas artemidis F0399</name>
    <dbReference type="NCBI Taxonomy" id="749551"/>
    <lineage>
        <taxon>Bacteria</taxon>
        <taxon>Bacillati</taxon>
        <taxon>Bacillota</taxon>
        <taxon>Negativicutes</taxon>
        <taxon>Selenomonadales</taxon>
        <taxon>Selenomonadaceae</taxon>
        <taxon>Selenomonas</taxon>
    </lineage>
</organism>
<evidence type="ECO:0000256" key="2">
    <source>
        <dbReference type="ARBA" id="ARBA00006555"/>
    </source>
</evidence>
<protein>
    <submittedName>
        <fullName evidence="13">TonB-dependent receptor</fullName>
    </submittedName>
</protein>
<feature type="domain" description="TonB C-terminal" evidence="12">
    <location>
        <begin position="149"/>
        <end position="240"/>
    </location>
</feature>
<keyword evidence="7" id="KW-0653">Protein transport</keyword>